<proteinExistence type="predicted"/>
<organism evidence="3 4">
    <name type="scientific">Urbifossiella limnaea</name>
    <dbReference type="NCBI Taxonomy" id="2528023"/>
    <lineage>
        <taxon>Bacteria</taxon>
        <taxon>Pseudomonadati</taxon>
        <taxon>Planctomycetota</taxon>
        <taxon>Planctomycetia</taxon>
        <taxon>Gemmatales</taxon>
        <taxon>Gemmataceae</taxon>
        <taxon>Urbifossiella</taxon>
    </lineage>
</organism>
<keyword evidence="1" id="KW-0812">Transmembrane</keyword>
<reference evidence="3 4" key="1">
    <citation type="submission" date="2019-02" db="EMBL/GenBank/DDBJ databases">
        <title>Deep-cultivation of Planctomycetes and their phenomic and genomic characterization uncovers novel biology.</title>
        <authorList>
            <person name="Wiegand S."/>
            <person name="Jogler M."/>
            <person name="Boedeker C."/>
            <person name="Pinto D."/>
            <person name="Vollmers J."/>
            <person name="Rivas-Marin E."/>
            <person name="Kohn T."/>
            <person name="Peeters S.H."/>
            <person name="Heuer A."/>
            <person name="Rast P."/>
            <person name="Oberbeckmann S."/>
            <person name="Bunk B."/>
            <person name="Jeske O."/>
            <person name="Meyerdierks A."/>
            <person name="Storesund J.E."/>
            <person name="Kallscheuer N."/>
            <person name="Luecker S."/>
            <person name="Lage O.M."/>
            <person name="Pohl T."/>
            <person name="Merkel B.J."/>
            <person name="Hornburger P."/>
            <person name="Mueller R.-W."/>
            <person name="Bruemmer F."/>
            <person name="Labrenz M."/>
            <person name="Spormann A.M."/>
            <person name="Op den Camp H."/>
            <person name="Overmann J."/>
            <person name="Amann R."/>
            <person name="Jetten M.S.M."/>
            <person name="Mascher T."/>
            <person name="Medema M.H."/>
            <person name="Devos D.P."/>
            <person name="Kaster A.-K."/>
            <person name="Ovreas L."/>
            <person name="Rohde M."/>
            <person name="Galperin M.Y."/>
            <person name="Jogler C."/>
        </authorList>
    </citation>
    <scope>NUCLEOTIDE SEQUENCE [LARGE SCALE GENOMIC DNA]</scope>
    <source>
        <strain evidence="3 4">ETA_A1</strain>
    </source>
</reference>
<feature type="transmembrane region" description="Helical" evidence="1">
    <location>
        <begin position="6"/>
        <end position="29"/>
    </location>
</feature>
<dbReference type="AlphaFoldDB" id="A0A517Y298"/>
<dbReference type="EMBL" id="CP036273">
    <property type="protein sequence ID" value="QDU23891.1"/>
    <property type="molecule type" value="Genomic_DNA"/>
</dbReference>
<feature type="transmembrane region" description="Helical" evidence="1">
    <location>
        <begin position="64"/>
        <end position="81"/>
    </location>
</feature>
<protein>
    <recommendedName>
        <fullName evidence="2">Lnb N-terminal periplasmic domain-containing protein</fullName>
    </recommendedName>
</protein>
<dbReference type="Proteomes" id="UP000319576">
    <property type="component" value="Chromosome"/>
</dbReference>
<dbReference type="KEGG" id="uli:ETAA1_59010"/>
<keyword evidence="1" id="KW-0472">Membrane</keyword>
<keyword evidence="4" id="KW-1185">Reference proteome</keyword>
<feature type="transmembrane region" description="Helical" evidence="1">
    <location>
        <begin position="41"/>
        <end position="58"/>
    </location>
</feature>
<name>A0A517Y298_9BACT</name>
<keyword evidence="1" id="KW-1133">Transmembrane helix</keyword>
<evidence type="ECO:0000259" key="2">
    <source>
        <dbReference type="Pfam" id="PF13387"/>
    </source>
</evidence>
<gene>
    <name evidence="3" type="ORF">ETAA1_59010</name>
</gene>
<evidence type="ECO:0000313" key="3">
    <source>
        <dbReference type="EMBL" id="QDU23891.1"/>
    </source>
</evidence>
<dbReference type="InterPro" id="IPR025178">
    <property type="entry name" value="Lnb_N"/>
</dbReference>
<feature type="domain" description="Lnb N-terminal periplasmic" evidence="2">
    <location>
        <begin position="123"/>
        <end position="262"/>
    </location>
</feature>
<dbReference type="RefSeq" id="WP_145244103.1">
    <property type="nucleotide sequence ID" value="NZ_CP036273.1"/>
</dbReference>
<evidence type="ECO:0000256" key="1">
    <source>
        <dbReference type="SAM" id="Phobius"/>
    </source>
</evidence>
<accession>A0A517Y298</accession>
<dbReference type="Pfam" id="PF13387">
    <property type="entry name" value="Lnb_N"/>
    <property type="match status" value="1"/>
</dbReference>
<dbReference type="OrthoDB" id="274718at2"/>
<sequence length="331" mass="37661">MGDVVHWALTVLVLAAAGVVTAWTAGAVYFDVGGGSRWGRALAWGWVGAVVAAFVAWQPLWQPALALLAATALFMAWWLSLKPSHDRDWDASVAWLPRAERRGDAVTIENVRNNEYRSLQDFTPRYETRTYALSNLRGVDVIFFYWGSQWMSHPVLVFDFGPDGRVCMSIEVRFRKGQTYSVVNSLYRQQELIFVAADERDVILRRTKYGNCKDAYLYRLTTPADEARRVFLDYVGTINAIHAAPRWYHGVCANCTTNFYRLPNSRYRRDWRVIVNGKLDRALYEAGSLDRSVPFEVLRRRAYVGDIANAAPAAGFGDHVRAELERGRQDH</sequence>
<evidence type="ECO:0000313" key="4">
    <source>
        <dbReference type="Proteomes" id="UP000319576"/>
    </source>
</evidence>